<evidence type="ECO:0000256" key="3">
    <source>
        <dbReference type="ARBA" id="ARBA00022729"/>
    </source>
</evidence>
<dbReference type="OMA" id="DYNNNLC"/>
<evidence type="ECO:0000256" key="5">
    <source>
        <dbReference type="ARBA" id="ARBA00038515"/>
    </source>
</evidence>
<dbReference type="STRING" id="72664.V4LB75"/>
<keyword evidence="4" id="KW-0677">Repeat</keyword>
<reference evidence="7 8" key="1">
    <citation type="journal article" date="2013" name="Front. Plant Sci.">
        <title>The Reference Genome of the Halophytic Plant Eutrema salsugineum.</title>
        <authorList>
            <person name="Yang R."/>
            <person name="Jarvis D.E."/>
            <person name="Chen H."/>
            <person name="Beilstein M.A."/>
            <person name="Grimwood J."/>
            <person name="Jenkins J."/>
            <person name="Shu S."/>
            <person name="Prochnik S."/>
            <person name="Xin M."/>
            <person name="Ma C."/>
            <person name="Schmutz J."/>
            <person name="Wing R.A."/>
            <person name="Mitchell-Olds T."/>
            <person name="Schumaker K.S."/>
            <person name="Wang X."/>
        </authorList>
    </citation>
    <scope>NUCLEOTIDE SEQUENCE [LARGE SCALE GENOMIC DNA]</scope>
</reference>
<keyword evidence="8" id="KW-1185">Reference proteome</keyword>
<dbReference type="InterPro" id="IPR002902">
    <property type="entry name" value="GNK2"/>
</dbReference>
<dbReference type="InterPro" id="IPR038408">
    <property type="entry name" value="GNK2_sf"/>
</dbReference>
<sequence length="197" mass="22181">MTNAYLQHKCFVSQGKYKPGSEYEKDLIDIIDSLPLTSNFTRGFEMSSSGEGPNYVSVTHQCRGDSYVISAVNYFGKIDYDNNFCISNAKKFSVGHYSNVPWGIFIDNLTTIAISEKNPTELYAAGERKIGRDKVYGMVQCTQDLSSKGCLECVTSNSVNFQKCMFYKRGARVIGRSCNIRYEFYPFVAVGPNYLKT</sequence>
<gene>
    <name evidence="7" type="ORF">EUTSA_v10021965mg</name>
</gene>
<comment type="similarity">
    <text evidence="5">Belongs to the cysteine-rich repeat secretory protein family.</text>
</comment>
<dbReference type="PROSITE" id="PS51473">
    <property type="entry name" value="GNK2"/>
    <property type="match status" value="1"/>
</dbReference>
<keyword evidence="2" id="KW-0964">Secreted</keyword>
<evidence type="ECO:0000256" key="2">
    <source>
        <dbReference type="ARBA" id="ARBA00022525"/>
    </source>
</evidence>
<dbReference type="GO" id="GO:0005576">
    <property type="term" value="C:extracellular region"/>
    <property type="evidence" value="ECO:0007669"/>
    <property type="project" value="UniProtKB-SubCell"/>
</dbReference>
<proteinExistence type="inferred from homology"/>
<dbReference type="AlphaFoldDB" id="V4LB75"/>
<dbReference type="EMBL" id="KI517408">
    <property type="protein sequence ID" value="ESQ47680.1"/>
    <property type="molecule type" value="Genomic_DNA"/>
</dbReference>
<dbReference type="Gramene" id="ESQ47680">
    <property type="protein sequence ID" value="ESQ47680"/>
    <property type="gene ID" value="EUTSA_v10021965mg"/>
</dbReference>
<accession>V4LB75</accession>
<dbReference type="PANTHER" id="PTHR32411:SF53">
    <property type="entry name" value="CYSTEINE-RICH REPEAT SECRETORY PROTEIN 18-RELATED"/>
    <property type="match status" value="1"/>
</dbReference>
<dbReference type="CDD" id="cd23509">
    <property type="entry name" value="Gnk2-like"/>
    <property type="match status" value="1"/>
</dbReference>
<dbReference type="Pfam" id="PF01657">
    <property type="entry name" value="Stress-antifung"/>
    <property type="match status" value="1"/>
</dbReference>
<dbReference type="InterPro" id="IPR050581">
    <property type="entry name" value="CRR_secretory_protein"/>
</dbReference>
<dbReference type="PANTHER" id="PTHR32411">
    <property type="entry name" value="CYSTEINE-RICH REPEAT SECRETORY PROTEIN 38-RELATED"/>
    <property type="match status" value="1"/>
</dbReference>
<dbReference type="KEGG" id="eus:EUTSA_v10021965mg"/>
<dbReference type="Gene3D" id="3.30.430.20">
    <property type="entry name" value="Gnk2 domain, C-X8-C-X2-C motif"/>
    <property type="match status" value="1"/>
</dbReference>
<comment type="subcellular location">
    <subcellularLocation>
        <location evidence="1">Secreted</location>
    </subcellularLocation>
</comment>
<evidence type="ECO:0000256" key="1">
    <source>
        <dbReference type="ARBA" id="ARBA00004613"/>
    </source>
</evidence>
<evidence type="ECO:0000256" key="4">
    <source>
        <dbReference type="ARBA" id="ARBA00022737"/>
    </source>
</evidence>
<feature type="domain" description="Gnk2-homologous" evidence="6">
    <location>
        <begin position="80"/>
        <end position="187"/>
    </location>
</feature>
<evidence type="ECO:0000259" key="6">
    <source>
        <dbReference type="PROSITE" id="PS51473"/>
    </source>
</evidence>
<dbReference type="Proteomes" id="UP000030689">
    <property type="component" value="Unassembled WGS sequence"/>
</dbReference>
<evidence type="ECO:0000313" key="7">
    <source>
        <dbReference type="EMBL" id="ESQ47680.1"/>
    </source>
</evidence>
<protein>
    <recommendedName>
        <fullName evidence="6">Gnk2-homologous domain-containing protein</fullName>
    </recommendedName>
</protein>
<name>V4LB75_EUTSA</name>
<keyword evidence="3" id="KW-0732">Signal</keyword>
<evidence type="ECO:0000313" key="8">
    <source>
        <dbReference type="Proteomes" id="UP000030689"/>
    </source>
</evidence>
<organism evidence="7 8">
    <name type="scientific">Eutrema salsugineum</name>
    <name type="common">Saltwater cress</name>
    <name type="synonym">Sisymbrium salsugineum</name>
    <dbReference type="NCBI Taxonomy" id="72664"/>
    <lineage>
        <taxon>Eukaryota</taxon>
        <taxon>Viridiplantae</taxon>
        <taxon>Streptophyta</taxon>
        <taxon>Embryophyta</taxon>
        <taxon>Tracheophyta</taxon>
        <taxon>Spermatophyta</taxon>
        <taxon>Magnoliopsida</taxon>
        <taxon>eudicotyledons</taxon>
        <taxon>Gunneridae</taxon>
        <taxon>Pentapetalae</taxon>
        <taxon>rosids</taxon>
        <taxon>malvids</taxon>
        <taxon>Brassicales</taxon>
        <taxon>Brassicaceae</taxon>
        <taxon>Eutremeae</taxon>
        <taxon>Eutrema</taxon>
    </lineage>
</organism>